<accession>A0ACB9B144</accession>
<gene>
    <name evidence="1" type="ORF">L6452_23425</name>
</gene>
<keyword evidence="2" id="KW-1185">Reference proteome</keyword>
<reference evidence="1 2" key="2">
    <citation type="journal article" date="2022" name="Mol. Ecol. Resour.">
        <title>The genomes of chicory, endive, great burdock and yacon provide insights into Asteraceae paleo-polyploidization history and plant inulin production.</title>
        <authorList>
            <person name="Fan W."/>
            <person name="Wang S."/>
            <person name="Wang H."/>
            <person name="Wang A."/>
            <person name="Jiang F."/>
            <person name="Liu H."/>
            <person name="Zhao H."/>
            <person name="Xu D."/>
            <person name="Zhang Y."/>
        </authorList>
    </citation>
    <scope>NUCLEOTIDE SEQUENCE [LARGE SCALE GENOMIC DNA]</scope>
    <source>
        <strain evidence="2">cv. Niubang</strain>
    </source>
</reference>
<evidence type="ECO:0000313" key="2">
    <source>
        <dbReference type="Proteomes" id="UP001055879"/>
    </source>
</evidence>
<dbReference type="Proteomes" id="UP001055879">
    <property type="component" value="Linkage Group LG07"/>
</dbReference>
<dbReference type="EMBL" id="CM042053">
    <property type="protein sequence ID" value="KAI3716227.1"/>
    <property type="molecule type" value="Genomic_DNA"/>
</dbReference>
<proteinExistence type="predicted"/>
<comment type="caution">
    <text evidence="1">The sequence shown here is derived from an EMBL/GenBank/DDBJ whole genome shotgun (WGS) entry which is preliminary data.</text>
</comment>
<evidence type="ECO:0000313" key="1">
    <source>
        <dbReference type="EMBL" id="KAI3716227.1"/>
    </source>
</evidence>
<reference evidence="2" key="1">
    <citation type="journal article" date="2022" name="Mol. Ecol. Resour.">
        <title>The genomes of chicory, endive, great burdock and yacon provide insights into Asteraceae palaeo-polyploidization history and plant inulin production.</title>
        <authorList>
            <person name="Fan W."/>
            <person name="Wang S."/>
            <person name="Wang H."/>
            <person name="Wang A."/>
            <person name="Jiang F."/>
            <person name="Liu H."/>
            <person name="Zhao H."/>
            <person name="Xu D."/>
            <person name="Zhang Y."/>
        </authorList>
    </citation>
    <scope>NUCLEOTIDE SEQUENCE [LARGE SCALE GENOMIC DNA]</scope>
    <source>
        <strain evidence="2">cv. Niubang</strain>
    </source>
</reference>
<sequence>MGPQVHESRAIIYQFMEVDDFTIENQADSRGTLHVSAIGNLKDAMVVLTCHVDRSILLYISAMAFILTPYCGTALTTWTFGVVCGATARQVARKETDWVRLPGNGSRHQTEA</sequence>
<protein>
    <submittedName>
        <fullName evidence="1">Uncharacterized protein</fullName>
    </submittedName>
</protein>
<name>A0ACB9B144_ARCLA</name>
<organism evidence="1 2">
    <name type="scientific">Arctium lappa</name>
    <name type="common">Greater burdock</name>
    <name type="synonym">Lappa major</name>
    <dbReference type="NCBI Taxonomy" id="4217"/>
    <lineage>
        <taxon>Eukaryota</taxon>
        <taxon>Viridiplantae</taxon>
        <taxon>Streptophyta</taxon>
        <taxon>Embryophyta</taxon>
        <taxon>Tracheophyta</taxon>
        <taxon>Spermatophyta</taxon>
        <taxon>Magnoliopsida</taxon>
        <taxon>eudicotyledons</taxon>
        <taxon>Gunneridae</taxon>
        <taxon>Pentapetalae</taxon>
        <taxon>asterids</taxon>
        <taxon>campanulids</taxon>
        <taxon>Asterales</taxon>
        <taxon>Asteraceae</taxon>
        <taxon>Carduoideae</taxon>
        <taxon>Cardueae</taxon>
        <taxon>Arctiinae</taxon>
        <taxon>Arctium</taxon>
    </lineage>
</organism>